<name>A0A5B8N0I4_9CHLO</name>
<accession>A0A5B8N0I4</accession>
<keyword evidence="3 5" id="KW-1133">Transmembrane helix</keyword>
<evidence type="ECO:0000313" key="8">
    <source>
        <dbReference type="Proteomes" id="UP000316726"/>
    </source>
</evidence>
<keyword evidence="8" id="KW-1185">Reference proteome</keyword>
<keyword evidence="2 5" id="KW-0812">Transmembrane</keyword>
<reference evidence="7 8" key="1">
    <citation type="submission" date="2018-07" db="EMBL/GenBank/DDBJ databases">
        <title>The complete nuclear genome of the prasinophyte Chloropicon primus (CCMP1205).</title>
        <authorList>
            <person name="Pombert J.-F."/>
            <person name="Otis C."/>
            <person name="Turmel M."/>
            <person name="Lemieux C."/>
        </authorList>
    </citation>
    <scope>NUCLEOTIDE SEQUENCE [LARGE SCALE GENOMIC DNA]</scope>
    <source>
        <strain evidence="7 8">CCMP1205</strain>
    </source>
</reference>
<evidence type="ECO:0000256" key="4">
    <source>
        <dbReference type="ARBA" id="ARBA00023136"/>
    </source>
</evidence>
<dbReference type="InterPro" id="IPR052430">
    <property type="entry name" value="IVT-Associated"/>
</dbReference>
<evidence type="ECO:0000256" key="3">
    <source>
        <dbReference type="ARBA" id="ARBA00022989"/>
    </source>
</evidence>
<feature type="transmembrane region" description="Helical" evidence="5">
    <location>
        <begin position="134"/>
        <end position="153"/>
    </location>
</feature>
<feature type="transmembrane region" description="Helical" evidence="5">
    <location>
        <begin position="165"/>
        <end position="187"/>
    </location>
</feature>
<dbReference type="GO" id="GO:0016020">
    <property type="term" value="C:membrane"/>
    <property type="evidence" value="ECO:0007669"/>
    <property type="project" value="UniProtKB-SubCell"/>
</dbReference>
<dbReference type="PANTHER" id="PTHR47804:SF3">
    <property type="entry name" value="PROTEIN BRE4"/>
    <property type="match status" value="1"/>
</dbReference>
<evidence type="ECO:0000256" key="2">
    <source>
        <dbReference type="ARBA" id="ARBA00022692"/>
    </source>
</evidence>
<dbReference type="Proteomes" id="UP000316726">
    <property type="component" value="Chromosome 16"/>
</dbReference>
<feature type="transmembrane region" description="Helical" evidence="5">
    <location>
        <begin position="83"/>
        <end position="104"/>
    </location>
</feature>
<evidence type="ECO:0000256" key="5">
    <source>
        <dbReference type="SAM" id="Phobius"/>
    </source>
</evidence>
<keyword evidence="4 5" id="KW-0472">Membrane</keyword>
<feature type="domain" description="Integral membrane bound transporter" evidence="6">
    <location>
        <begin position="55"/>
        <end position="178"/>
    </location>
</feature>
<sequence>MTKNLHVPTTVASRTALQLFMCVVVGMLNMISHDRQCSAKDSDHWASWPSCRWPPKASFQLITYVFLAEASVGSVANKTILRIYGTISGAVAGWLIILITSTAANGTGRDVLITFLTALCLALGQYVKSKKKAYAYMMVMFKLTVILVIIWGWDKDDLDTSFENPYWRIVQVIIGCCMYNASVRLIVPNFDRLKVRQECSRLTSELADAYEKCTAHFVTGNANPPSMQNLLKMQSAINGLIVTTKNAKVEWWFSSEPEKRNPRGEMDGFVVIISALSCCAACMQALRLPFDEAFSTPELLLDKEVTFMRDGFDEMAENFVRALRALSLMLSKPDIKYTGLYSKIRQSRQSFTHSEYLALCDDFRSCLHRTLQMAEKTRVNVLRYVDEVALTEDDIARMVSEVKGKQARGESLDVDGDGDFDADDMALLLTKMLVEQRVTNASSSDDLIRETLRYVSNTRHAARSLQKAKDGLQSVGPLPEGKGYMV</sequence>
<feature type="transmembrane region" description="Helical" evidence="5">
    <location>
        <begin position="110"/>
        <end position="127"/>
    </location>
</feature>
<proteinExistence type="predicted"/>
<feature type="transmembrane region" description="Helical" evidence="5">
    <location>
        <begin position="12"/>
        <end position="31"/>
    </location>
</feature>
<feature type="transmembrane region" description="Helical" evidence="5">
    <location>
        <begin position="268"/>
        <end position="286"/>
    </location>
</feature>
<organism evidence="7 8">
    <name type="scientific">Chloropicon primus</name>
    <dbReference type="NCBI Taxonomy" id="1764295"/>
    <lineage>
        <taxon>Eukaryota</taxon>
        <taxon>Viridiplantae</taxon>
        <taxon>Chlorophyta</taxon>
        <taxon>Chloropicophyceae</taxon>
        <taxon>Chloropicales</taxon>
        <taxon>Chloropicaceae</taxon>
        <taxon>Chloropicon</taxon>
    </lineage>
</organism>
<dbReference type="Pfam" id="PF13515">
    <property type="entry name" value="FUSC_2"/>
    <property type="match status" value="1"/>
</dbReference>
<evidence type="ECO:0000256" key="1">
    <source>
        <dbReference type="ARBA" id="ARBA00004141"/>
    </source>
</evidence>
<evidence type="ECO:0000259" key="6">
    <source>
        <dbReference type="Pfam" id="PF13515"/>
    </source>
</evidence>
<protein>
    <recommendedName>
        <fullName evidence="6">Integral membrane bound transporter domain-containing protein</fullName>
    </recommendedName>
</protein>
<evidence type="ECO:0000313" key="7">
    <source>
        <dbReference type="EMBL" id="QDZ25264.1"/>
    </source>
</evidence>
<comment type="subcellular location">
    <subcellularLocation>
        <location evidence="1">Membrane</location>
        <topology evidence="1">Multi-pass membrane protein</topology>
    </subcellularLocation>
</comment>
<dbReference type="InterPro" id="IPR049453">
    <property type="entry name" value="Memb_transporter_dom"/>
</dbReference>
<gene>
    <name evidence="7" type="ORF">A3770_16p77820</name>
</gene>
<dbReference type="AlphaFoldDB" id="A0A5B8N0I4"/>
<dbReference type="PANTHER" id="PTHR47804">
    <property type="entry name" value="60S RIBOSOMAL PROTEIN L19"/>
    <property type="match status" value="1"/>
</dbReference>
<dbReference type="OrthoDB" id="10391496at2759"/>
<dbReference type="EMBL" id="CP031049">
    <property type="protein sequence ID" value="QDZ25264.1"/>
    <property type="molecule type" value="Genomic_DNA"/>
</dbReference>